<evidence type="ECO:0000259" key="1">
    <source>
        <dbReference type="PROSITE" id="PS50995"/>
    </source>
</evidence>
<dbReference type="Proteomes" id="UP000216052">
    <property type="component" value="Chromosome"/>
</dbReference>
<protein>
    <recommendedName>
        <fullName evidence="1">HTH marR-type domain-containing protein</fullName>
    </recommendedName>
</protein>
<name>A0ABZ3J4Q1_SPOA4</name>
<dbReference type="InterPro" id="IPR000835">
    <property type="entry name" value="HTH_MarR-typ"/>
</dbReference>
<gene>
    <name evidence="2" type="ORF">SPACI_034380</name>
</gene>
<sequence>MESRENATVGELASLMRIDRTTLNRNMKPLVKAGFITLNPGQDSRTRQIQLTQDGKGLCGQAWGLWGEAQASLKEYLGKENLRKLTHLLAKLEALVP</sequence>
<evidence type="ECO:0000313" key="2">
    <source>
        <dbReference type="EMBL" id="XFO73352.1"/>
    </source>
</evidence>
<dbReference type="Pfam" id="PF12840">
    <property type="entry name" value="HTH_20"/>
    <property type="match status" value="1"/>
</dbReference>
<dbReference type="SUPFAM" id="SSF46785">
    <property type="entry name" value="Winged helix' DNA-binding domain"/>
    <property type="match status" value="1"/>
</dbReference>
<dbReference type="PRINTS" id="PR00598">
    <property type="entry name" value="HTHMARR"/>
</dbReference>
<keyword evidence="3" id="KW-1185">Reference proteome</keyword>
<evidence type="ECO:0000313" key="3">
    <source>
        <dbReference type="Proteomes" id="UP000216052"/>
    </source>
</evidence>
<dbReference type="Gene3D" id="1.10.10.10">
    <property type="entry name" value="Winged helix-like DNA-binding domain superfamily/Winged helix DNA-binding domain"/>
    <property type="match status" value="1"/>
</dbReference>
<dbReference type="InterPro" id="IPR036390">
    <property type="entry name" value="WH_DNA-bd_sf"/>
</dbReference>
<dbReference type="InterPro" id="IPR036388">
    <property type="entry name" value="WH-like_DNA-bd_sf"/>
</dbReference>
<reference evidence="2" key="1">
    <citation type="submission" date="2024-05" db="EMBL/GenBank/DDBJ databases">
        <title>Isolation and characterization of Sporomusa carbonis sp. nov., a carboxydotrophic hydrogenogen in the genus of Sporomusa isolated from a charcoal burning pile.</title>
        <authorList>
            <person name="Boeer T."/>
            <person name="Rosenbaum F."/>
            <person name="Eysell L."/>
            <person name="Mueller V."/>
            <person name="Daniel R."/>
            <person name="Poehlein A."/>
        </authorList>
    </citation>
    <scope>NUCLEOTIDE SEQUENCE [LARGE SCALE GENOMIC DNA]</scope>
    <source>
        <strain evidence="2">DSM 3132</strain>
    </source>
</reference>
<proteinExistence type="predicted"/>
<feature type="domain" description="HTH marR-type" evidence="1">
    <location>
        <begin position="1"/>
        <end position="94"/>
    </location>
</feature>
<dbReference type="PROSITE" id="PS50995">
    <property type="entry name" value="HTH_MARR_2"/>
    <property type="match status" value="1"/>
</dbReference>
<dbReference type="EMBL" id="CP155571">
    <property type="protein sequence ID" value="XFO73352.1"/>
    <property type="molecule type" value="Genomic_DNA"/>
</dbReference>
<accession>A0ABZ3J4Q1</accession>
<organism evidence="2 3">
    <name type="scientific">Sporomusa acidovorans (strain ATCC 49682 / DSM 3132 / Mol)</name>
    <dbReference type="NCBI Taxonomy" id="1123286"/>
    <lineage>
        <taxon>Bacteria</taxon>
        <taxon>Bacillati</taxon>
        <taxon>Bacillota</taxon>
        <taxon>Negativicutes</taxon>
        <taxon>Selenomonadales</taxon>
        <taxon>Sporomusaceae</taxon>
        <taxon>Sporomusa</taxon>
    </lineage>
</organism>